<feature type="coiled-coil region" evidence="10">
    <location>
        <begin position="263"/>
        <end position="300"/>
    </location>
</feature>
<comment type="function">
    <text evidence="1 9">May be involved in recombinational repair of damaged DNA.</text>
</comment>
<evidence type="ECO:0000256" key="10">
    <source>
        <dbReference type="SAM" id="Coils"/>
    </source>
</evidence>
<evidence type="ECO:0000259" key="11">
    <source>
        <dbReference type="Pfam" id="PF02463"/>
    </source>
</evidence>
<dbReference type="GO" id="GO:0009432">
    <property type="term" value="P:SOS response"/>
    <property type="evidence" value="ECO:0007669"/>
    <property type="project" value="TreeGrafter"/>
</dbReference>
<feature type="domain" description="RecF/RecN/SMC N-terminal" evidence="11">
    <location>
        <begin position="8"/>
        <end position="505"/>
    </location>
</feature>
<keyword evidence="13" id="KW-1185">Reference proteome</keyword>
<accession>A0A7X2N1F8</accession>
<evidence type="ECO:0000256" key="5">
    <source>
        <dbReference type="ARBA" id="ARBA00022763"/>
    </source>
</evidence>
<dbReference type="PANTHER" id="PTHR11059">
    <property type="entry name" value="DNA REPAIR PROTEIN RECN"/>
    <property type="match status" value="1"/>
</dbReference>
<dbReference type="SUPFAM" id="SSF52540">
    <property type="entry name" value="P-loop containing nucleoside triphosphate hydrolases"/>
    <property type="match status" value="2"/>
</dbReference>
<keyword evidence="4" id="KW-0547">Nucleotide-binding</keyword>
<keyword evidence="10" id="KW-0175">Coiled coil</keyword>
<evidence type="ECO:0000256" key="3">
    <source>
        <dbReference type="ARBA" id="ARBA00021315"/>
    </source>
</evidence>
<dbReference type="GO" id="GO:0005524">
    <property type="term" value="F:ATP binding"/>
    <property type="evidence" value="ECO:0007669"/>
    <property type="project" value="UniProtKB-KW"/>
</dbReference>
<dbReference type="GO" id="GO:0006281">
    <property type="term" value="P:DNA repair"/>
    <property type="evidence" value="ECO:0007669"/>
    <property type="project" value="UniProtKB-KW"/>
</dbReference>
<dbReference type="InterPro" id="IPR004604">
    <property type="entry name" value="DNA_recomb/repair_RecN"/>
</dbReference>
<dbReference type="GO" id="GO:0043590">
    <property type="term" value="C:bacterial nucleoid"/>
    <property type="evidence" value="ECO:0007669"/>
    <property type="project" value="TreeGrafter"/>
</dbReference>
<keyword evidence="5 9" id="KW-0227">DNA damage</keyword>
<dbReference type="EMBL" id="VUMM01000001">
    <property type="protein sequence ID" value="MSS00705.1"/>
    <property type="molecule type" value="Genomic_DNA"/>
</dbReference>
<reference evidence="12 13" key="1">
    <citation type="submission" date="2019-08" db="EMBL/GenBank/DDBJ databases">
        <title>In-depth cultivation of the pig gut microbiome towards novel bacterial diversity and tailored functional studies.</title>
        <authorList>
            <person name="Wylensek D."/>
            <person name="Hitch T.C.A."/>
            <person name="Clavel T."/>
        </authorList>
    </citation>
    <scope>NUCLEOTIDE SEQUENCE [LARGE SCALE GENOMIC DNA]</scope>
    <source>
        <strain evidence="12 13">LKV-178-WT-2G</strain>
    </source>
</reference>
<dbReference type="Proteomes" id="UP000470082">
    <property type="component" value="Unassembled WGS sequence"/>
</dbReference>
<dbReference type="Pfam" id="PF02463">
    <property type="entry name" value="SMC_N"/>
    <property type="match status" value="1"/>
</dbReference>
<keyword evidence="6" id="KW-0067">ATP-binding</keyword>
<evidence type="ECO:0000256" key="6">
    <source>
        <dbReference type="ARBA" id="ARBA00022840"/>
    </source>
</evidence>
<proteinExistence type="inferred from homology"/>
<comment type="caution">
    <text evidence="12">The sequence shown here is derived from an EMBL/GenBank/DDBJ whole genome shotgun (WGS) entry which is preliminary data.</text>
</comment>
<dbReference type="GO" id="GO:0006310">
    <property type="term" value="P:DNA recombination"/>
    <property type="evidence" value="ECO:0007669"/>
    <property type="project" value="InterPro"/>
</dbReference>
<organism evidence="12 13">
    <name type="scientific">Floccifex porci</name>
    <dbReference type="NCBI Taxonomy" id="2606629"/>
    <lineage>
        <taxon>Bacteria</taxon>
        <taxon>Bacillati</taxon>
        <taxon>Bacillota</taxon>
        <taxon>Erysipelotrichia</taxon>
        <taxon>Erysipelotrichales</taxon>
        <taxon>Erysipelotrichaceae</taxon>
        <taxon>Floccifex</taxon>
    </lineage>
</organism>
<dbReference type="PANTHER" id="PTHR11059:SF0">
    <property type="entry name" value="DNA REPAIR PROTEIN RECN"/>
    <property type="match status" value="1"/>
</dbReference>
<evidence type="ECO:0000256" key="4">
    <source>
        <dbReference type="ARBA" id="ARBA00022741"/>
    </source>
</evidence>
<evidence type="ECO:0000256" key="1">
    <source>
        <dbReference type="ARBA" id="ARBA00003618"/>
    </source>
</evidence>
<evidence type="ECO:0000256" key="8">
    <source>
        <dbReference type="ARBA" id="ARBA00033408"/>
    </source>
</evidence>
<gene>
    <name evidence="12" type="ORF">FYJ50_00990</name>
</gene>
<dbReference type="InterPro" id="IPR003395">
    <property type="entry name" value="RecF/RecN/SMC_N"/>
</dbReference>
<dbReference type="InterPro" id="IPR027417">
    <property type="entry name" value="P-loop_NTPase"/>
</dbReference>
<keyword evidence="7 9" id="KW-0234">DNA repair</keyword>
<dbReference type="Gene3D" id="3.40.50.300">
    <property type="entry name" value="P-loop containing nucleotide triphosphate hydrolases"/>
    <property type="match status" value="2"/>
</dbReference>
<evidence type="ECO:0000256" key="9">
    <source>
        <dbReference type="PIRNR" id="PIRNR003128"/>
    </source>
</evidence>
<name>A0A7X2N1F8_9FIRM</name>
<sequence>MLKKGDPMIEQLMVKDYILFDYALIDFNTGLSVITGETGAGKSLLIDAISYLCGDRISSNIIRNGKEKCILQIVFSRPCQSICDQLEEDGFEIEDLIIVQRTIHKNGKSTVKLNRMNTTLSYIRSLMHQLMDIHSQMDTYQLMDEEVQLNLLDQYAKCTELKEKVKETYRIYNKDKKEYEKAKNETFSDDELDYITSCINEIQEMNIAENELETLQNQIKQANSFQKNIDDYNHAIYLLDCENGIIEKVYELNKILSKNSIFNQNVESEYFQLDALNEDLKHQRDQYQNEQFDIDALQEREYQIRKCFRKYGGSYSSMKNLYDSYMKKVDLILHRQDVFEKLEKKMSQSKKNYNLYADKLHHQRLSVIPSLCEKVEAHCKDLMLENARFKIDLNKKCDSSNGYDQVQFMVSMNPGQPFSLLKKSASGGELSRLMLALKVVFQADSTIETILFDEIDTGVSGKVAYAMGNKMHTLSKRYQVLCITHLASVACWADRHYRVYKETKEENTTTFIEELNKEQSIEELAVMATGNKDRQAIESARELKKRAHHG</sequence>
<dbReference type="PIRSF" id="PIRSF003128">
    <property type="entry name" value="RecN"/>
    <property type="match status" value="1"/>
</dbReference>
<comment type="similarity">
    <text evidence="2 9">Belongs to the RecN family.</text>
</comment>
<dbReference type="AlphaFoldDB" id="A0A7X2N1F8"/>
<evidence type="ECO:0000313" key="13">
    <source>
        <dbReference type="Proteomes" id="UP000470082"/>
    </source>
</evidence>
<protein>
    <recommendedName>
        <fullName evidence="3 9">DNA repair protein RecN</fullName>
    </recommendedName>
    <alternativeName>
        <fullName evidence="8 9">Recombination protein N</fullName>
    </alternativeName>
</protein>
<evidence type="ECO:0000256" key="7">
    <source>
        <dbReference type="ARBA" id="ARBA00023204"/>
    </source>
</evidence>
<evidence type="ECO:0000313" key="12">
    <source>
        <dbReference type="EMBL" id="MSS00705.1"/>
    </source>
</evidence>
<feature type="coiled-coil region" evidence="10">
    <location>
        <begin position="162"/>
        <end position="235"/>
    </location>
</feature>
<dbReference type="CDD" id="cd03241">
    <property type="entry name" value="ABC_RecN"/>
    <property type="match status" value="1"/>
</dbReference>
<evidence type="ECO:0000256" key="2">
    <source>
        <dbReference type="ARBA" id="ARBA00009441"/>
    </source>
</evidence>